<dbReference type="EMBL" id="JZSH01000001">
    <property type="protein sequence ID" value="KJF79310.1"/>
    <property type="molecule type" value="Genomic_DNA"/>
</dbReference>
<sequence length="66" mass="7494">MVTQISTHSHSYRGFVIVTLPGNVTRPLTQYQITLRNGADECHSFGNENSLQEAIKFIDILFINKE</sequence>
<name>A0A0D8LBF6_MORMO</name>
<organism evidence="1 2">
    <name type="scientific">Morganella morganii</name>
    <name type="common">Proteus morganii</name>
    <dbReference type="NCBI Taxonomy" id="582"/>
    <lineage>
        <taxon>Bacteria</taxon>
        <taxon>Pseudomonadati</taxon>
        <taxon>Pseudomonadota</taxon>
        <taxon>Gammaproteobacteria</taxon>
        <taxon>Enterobacterales</taxon>
        <taxon>Morganellaceae</taxon>
        <taxon>Morganella</taxon>
    </lineage>
</organism>
<gene>
    <name evidence="1" type="ORF">UA45_00370</name>
</gene>
<accession>A0A0D8LBF6</accession>
<comment type="caution">
    <text evidence="1">The sequence shown here is derived from an EMBL/GenBank/DDBJ whole genome shotgun (WGS) entry which is preliminary data.</text>
</comment>
<dbReference type="Proteomes" id="UP000032582">
    <property type="component" value="Unassembled WGS sequence"/>
</dbReference>
<dbReference type="AlphaFoldDB" id="A0A0D8LBF6"/>
<dbReference type="PATRIC" id="fig|582.24.peg.105"/>
<evidence type="ECO:0000313" key="2">
    <source>
        <dbReference type="Proteomes" id="UP000032582"/>
    </source>
</evidence>
<proteinExistence type="predicted"/>
<protein>
    <submittedName>
        <fullName evidence="1">Uncharacterized protein</fullName>
    </submittedName>
</protein>
<evidence type="ECO:0000313" key="1">
    <source>
        <dbReference type="EMBL" id="KJF79310.1"/>
    </source>
</evidence>
<reference evidence="1 2" key="1">
    <citation type="submission" date="2015-02" db="EMBL/GenBank/DDBJ databases">
        <title>Whole genome shotgun sequencing of cultured foodborne pathogen.</title>
        <authorList>
            <person name="Timme R."/>
            <person name="Allard M.W."/>
            <person name="Strain E."/>
            <person name="Evans P.S."/>
            <person name="Brown E."/>
        </authorList>
    </citation>
    <scope>NUCLEOTIDE SEQUENCE [LARGE SCALE GENOMIC DNA]</scope>
    <source>
        <strain evidence="1 2">GCSL-TSO-24</strain>
    </source>
</reference>